<evidence type="ECO:0000256" key="1">
    <source>
        <dbReference type="SAM" id="MobiDB-lite"/>
    </source>
</evidence>
<feature type="region of interest" description="Disordered" evidence="1">
    <location>
        <begin position="166"/>
        <end position="190"/>
    </location>
</feature>
<evidence type="ECO:0000313" key="3">
    <source>
        <dbReference type="EMBL" id="SFF24887.1"/>
    </source>
</evidence>
<keyword evidence="4" id="KW-1185">Reference proteome</keyword>
<name>A0A1I2H7C4_9ACTN</name>
<reference evidence="3 4" key="1">
    <citation type="submission" date="2016-10" db="EMBL/GenBank/DDBJ databases">
        <authorList>
            <person name="de Groot N.N."/>
        </authorList>
    </citation>
    <scope>NUCLEOTIDE SEQUENCE [LARGE SCALE GENOMIC DNA]</scope>
    <source>
        <strain evidence="3 4">CGMCC 4.3510</strain>
    </source>
</reference>
<dbReference type="GO" id="GO:0016747">
    <property type="term" value="F:acyltransferase activity, transferring groups other than amino-acyl groups"/>
    <property type="evidence" value="ECO:0007669"/>
    <property type="project" value="InterPro"/>
</dbReference>
<organism evidence="3 4">
    <name type="scientific">Actinacidiphila alni</name>
    <dbReference type="NCBI Taxonomy" id="380248"/>
    <lineage>
        <taxon>Bacteria</taxon>
        <taxon>Bacillati</taxon>
        <taxon>Actinomycetota</taxon>
        <taxon>Actinomycetes</taxon>
        <taxon>Kitasatosporales</taxon>
        <taxon>Streptomycetaceae</taxon>
        <taxon>Actinacidiphila</taxon>
    </lineage>
</organism>
<keyword evidence="3" id="KW-0808">Transferase</keyword>
<proteinExistence type="predicted"/>
<sequence length="190" mass="19877">MSDEVRVRRIGDGDWDGIVALEAAAYTPLGLSEGRAALESKARASPTTCFVLESGDRLAGYLLSLPYPESAAPELAGGAPEIHTSRNLHLHDVVVAEDLRGRGLGARLLRHLTGHAQAAGYERLSLVAVGGSHTYWAAHGFAPRHEIANSGSYGAGSVYMTMPLPAGHTARPTTPTSGLLSGTPSRDEVG</sequence>
<dbReference type="Proteomes" id="UP000199323">
    <property type="component" value="Unassembled WGS sequence"/>
</dbReference>
<dbReference type="SUPFAM" id="SSF55729">
    <property type="entry name" value="Acyl-CoA N-acyltransferases (Nat)"/>
    <property type="match status" value="1"/>
</dbReference>
<evidence type="ECO:0000313" key="4">
    <source>
        <dbReference type="Proteomes" id="UP000199323"/>
    </source>
</evidence>
<dbReference type="PROSITE" id="PS51186">
    <property type="entry name" value="GNAT"/>
    <property type="match status" value="1"/>
</dbReference>
<accession>A0A1I2H7C4</accession>
<feature type="compositionally biased region" description="Polar residues" evidence="1">
    <location>
        <begin position="171"/>
        <end position="184"/>
    </location>
</feature>
<dbReference type="AlphaFoldDB" id="A0A1I2H7C4"/>
<evidence type="ECO:0000259" key="2">
    <source>
        <dbReference type="PROSITE" id="PS51186"/>
    </source>
</evidence>
<dbReference type="OrthoDB" id="3619482at2"/>
<dbReference type="RefSeq" id="WP_093714682.1">
    <property type="nucleotide sequence ID" value="NZ_FONG01000010.1"/>
</dbReference>
<feature type="domain" description="N-acetyltransferase" evidence="2">
    <location>
        <begin position="5"/>
        <end position="165"/>
    </location>
</feature>
<dbReference type="STRING" id="380248.SAMN05216251_11092"/>
<dbReference type="InterPro" id="IPR000182">
    <property type="entry name" value="GNAT_dom"/>
</dbReference>
<dbReference type="Gene3D" id="3.40.630.30">
    <property type="match status" value="1"/>
</dbReference>
<protein>
    <submittedName>
        <fullName evidence="3">Predicted N-acetyltransferase YhbS</fullName>
    </submittedName>
</protein>
<dbReference type="CDD" id="cd04301">
    <property type="entry name" value="NAT_SF"/>
    <property type="match status" value="1"/>
</dbReference>
<dbReference type="InterPro" id="IPR016181">
    <property type="entry name" value="Acyl_CoA_acyltransferase"/>
</dbReference>
<dbReference type="Pfam" id="PF00583">
    <property type="entry name" value="Acetyltransf_1"/>
    <property type="match status" value="1"/>
</dbReference>
<dbReference type="EMBL" id="FONG01000010">
    <property type="protein sequence ID" value="SFF24887.1"/>
    <property type="molecule type" value="Genomic_DNA"/>
</dbReference>
<gene>
    <name evidence="3" type="ORF">SAMN05216251_11092</name>
</gene>